<keyword evidence="3 6" id="KW-1133">Transmembrane helix</keyword>
<reference evidence="8" key="2">
    <citation type="submission" date="2025-09" db="UniProtKB">
        <authorList>
            <consortium name="Ensembl"/>
        </authorList>
    </citation>
    <scope>IDENTIFICATION</scope>
</reference>
<comment type="subcellular location">
    <subcellularLocation>
        <location evidence="5">Endomembrane system</location>
        <topology evidence="5">Single-pass membrane protein</topology>
    </subcellularLocation>
</comment>
<evidence type="ECO:0000313" key="8">
    <source>
        <dbReference type="Ensembl" id="ENSHCOP00000024326.1"/>
    </source>
</evidence>
<dbReference type="PANTHER" id="PTHR31530">
    <property type="entry name" value="MAJOR INTRINSICALLY DISORDERED NOTCH2-BINDING RECEPTOR 1 MINAR1 FAMILY MEMBER"/>
    <property type="match status" value="1"/>
</dbReference>
<evidence type="ECO:0000256" key="2">
    <source>
        <dbReference type="ARBA" id="ARBA00022692"/>
    </source>
</evidence>
<keyword evidence="9" id="KW-1185">Reference proteome</keyword>
<keyword evidence="2 6" id="KW-0812">Transmembrane</keyword>
<accession>A0A3Q3DZ99</accession>
<dbReference type="InterPro" id="IPR009626">
    <property type="entry name" value="MINAR1-like_C"/>
</dbReference>
<feature type="domain" description="Major intrinsically disordered Notch2-binding receptor 1-like C-terminal" evidence="7">
    <location>
        <begin position="2"/>
        <end position="106"/>
    </location>
</feature>
<organism evidence="8 9">
    <name type="scientific">Hippocampus comes</name>
    <name type="common">Tiger tail seahorse</name>
    <dbReference type="NCBI Taxonomy" id="109280"/>
    <lineage>
        <taxon>Eukaryota</taxon>
        <taxon>Metazoa</taxon>
        <taxon>Chordata</taxon>
        <taxon>Craniata</taxon>
        <taxon>Vertebrata</taxon>
        <taxon>Euteleostomi</taxon>
        <taxon>Actinopterygii</taxon>
        <taxon>Neopterygii</taxon>
        <taxon>Teleostei</taxon>
        <taxon>Neoteleostei</taxon>
        <taxon>Acanthomorphata</taxon>
        <taxon>Syngnathiaria</taxon>
        <taxon>Syngnathiformes</taxon>
        <taxon>Syngnathoidei</taxon>
        <taxon>Syngnathidae</taxon>
        <taxon>Hippocampus</taxon>
    </lineage>
</organism>
<dbReference type="Ensembl" id="ENSHCOT00000017428.1">
    <property type="protein sequence ID" value="ENSHCOP00000024326.1"/>
    <property type="gene ID" value="ENSHCOG00000013560.1"/>
</dbReference>
<dbReference type="GO" id="GO:0042632">
    <property type="term" value="P:cholesterol homeostasis"/>
    <property type="evidence" value="ECO:0007669"/>
    <property type="project" value="Ensembl"/>
</dbReference>
<dbReference type="GeneTree" id="ENSGT00530000063851"/>
<dbReference type="Proteomes" id="UP000264820">
    <property type="component" value="Unplaced"/>
</dbReference>
<dbReference type="Pfam" id="PF06789">
    <property type="entry name" value="MINAR1_C"/>
    <property type="match status" value="1"/>
</dbReference>
<dbReference type="InterPro" id="IPR039706">
    <property type="entry name" value="MINAR1-like"/>
</dbReference>
<sequence>FVDRYLEKHVTPGSLQSNIKTNPLYSMTDTVNVVKVMPSWTIKDYTMHTGHGKPRELDFWLEDLYTPGFDALLKKKEAEQRRKRLHRLLSVIGLFVSVVIVVIIVP</sequence>
<feature type="transmembrane region" description="Helical" evidence="6">
    <location>
        <begin position="85"/>
        <end position="105"/>
    </location>
</feature>
<evidence type="ECO:0000256" key="1">
    <source>
        <dbReference type="ARBA" id="ARBA00006410"/>
    </source>
</evidence>
<dbReference type="OMA" id="EAMEDRK"/>
<name>A0A3Q3DZ99_HIPCM</name>
<dbReference type="GO" id="GO:0012505">
    <property type="term" value="C:endomembrane system"/>
    <property type="evidence" value="ECO:0007669"/>
    <property type="project" value="UniProtKB-SubCell"/>
</dbReference>
<dbReference type="PANTHER" id="PTHR31530:SF4">
    <property type="entry name" value="MAJOR INTRINSICALLY DISORDERED NOTCH2-BINDING RECEPTOR 1-LIKE"/>
    <property type="match status" value="1"/>
</dbReference>
<protein>
    <submittedName>
        <fullName evidence="8">Membrane integral NOTCH2 associated receptor 2</fullName>
    </submittedName>
</protein>
<comment type="similarity">
    <text evidence="1">Belongs to the MINAR family.</text>
</comment>
<evidence type="ECO:0000256" key="4">
    <source>
        <dbReference type="ARBA" id="ARBA00023136"/>
    </source>
</evidence>
<reference evidence="8" key="1">
    <citation type="submission" date="2025-08" db="UniProtKB">
        <authorList>
            <consortium name="Ensembl"/>
        </authorList>
    </citation>
    <scope>IDENTIFICATION</scope>
</reference>
<evidence type="ECO:0000256" key="6">
    <source>
        <dbReference type="SAM" id="Phobius"/>
    </source>
</evidence>
<proteinExistence type="inferred from homology"/>
<evidence type="ECO:0000259" key="7">
    <source>
        <dbReference type="Pfam" id="PF06789"/>
    </source>
</evidence>
<dbReference type="AlphaFoldDB" id="A0A3Q3DZ99"/>
<evidence type="ECO:0000256" key="5">
    <source>
        <dbReference type="ARBA" id="ARBA00037847"/>
    </source>
</evidence>
<evidence type="ECO:0000313" key="9">
    <source>
        <dbReference type="Proteomes" id="UP000264820"/>
    </source>
</evidence>
<keyword evidence="4 6" id="KW-0472">Membrane</keyword>
<evidence type="ECO:0000256" key="3">
    <source>
        <dbReference type="ARBA" id="ARBA00022989"/>
    </source>
</evidence>